<dbReference type="EMBL" id="QCXQ01000002">
    <property type="protein sequence ID" value="PWG00321.1"/>
    <property type="molecule type" value="Genomic_DNA"/>
</dbReference>
<dbReference type="InterPro" id="IPR009061">
    <property type="entry name" value="DNA-bd_dom_put_sf"/>
</dbReference>
<keyword evidence="7" id="KW-1185">Reference proteome</keyword>
<comment type="caution">
    <text evidence="6">The sequence shown here is derived from an EMBL/GenBank/DDBJ whole genome shotgun (WGS) entry which is preliminary data.</text>
</comment>
<dbReference type="Pfam" id="PF00376">
    <property type="entry name" value="MerR"/>
    <property type="match status" value="1"/>
</dbReference>
<dbReference type="InterPro" id="IPR000551">
    <property type="entry name" value="MerR-type_HTH_dom"/>
</dbReference>
<dbReference type="PANTHER" id="PTHR30204">
    <property type="entry name" value="REDOX-CYCLING DRUG-SENSING TRANSCRIPTIONAL ACTIVATOR SOXR"/>
    <property type="match status" value="1"/>
</dbReference>
<keyword evidence="2" id="KW-0805">Transcription regulation</keyword>
<proteinExistence type="predicted"/>
<dbReference type="RefSeq" id="WP_109250268.1">
    <property type="nucleotide sequence ID" value="NZ_QCXQ01000002.1"/>
</dbReference>
<dbReference type="PROSITE" id="PS50937">
    <property type="entry name" value="HTH_MERR_2"/>
    <property type="match status" value="1"/>
</dbReference>
<dbReference type="GO" id="GO:0003700">
    <property type="term" value="F:DNA-binding transcription factor activity"/>
    <property type="evidence" value="ECO:0007669"/>
    <property type="project" value="InterPro"/>
</dbReference>
<evidence type="ECO:0000256" key="3">
    <source>
        <dbReference type="ARBA" id="ARBA00023125"/>
    </source>
</evidence>
<dbReference type="CDD" id="cd01105">
    <property type="entry name" value="HTH_GlnR-like"/>
    <property type="match status" value="1"/>
</dbReference>
<dbReference type="PANTHER" id="PTHR30204:SF69">
    <property type="entry name" value="MERR-FAMILY TRANSCRIPTIONAL REGULATOR"/>
    <property type="match status" value="1"/>
</dbReference>
<dbReference type="Gene3D" id="1.10.1660.10">
    <property type="match status" value="1"/>
</dbReference>
<evidence type="ECO:0000256" key="1">
    <source>
        <dbReference type="ARBA" id="ARBA00022491"/>
    </source>
</evidence>
<evidence type="ECO:0000313" key="7">
    <source>
        <dbReference type="Proteomes" id="UP000245080"/>
    </source>
</evidence>
<accession>A0A2V1MZ75</accession>
<dbReference type="InterPro" id="IPR047057">
    <property type="entry name" value="MerR_fam"/>
</dbReference>
<sequence>MAELKVEFLDRFNHLNLIFGIGQVSKITGVSPRKLRYWEQQGYIASIDNSQGGTRQFDLKNLMTVMGIAQFIDAGYTLQAAVKRAHALEAVMPLLKRFLSQNIQSIELDDDHQGTGRIDFGVIDSHPHQHLYGEVRDDQTRFVIEED</sequence>
<organism evidence="6 7">
    <name type="scientific">Levilactobacillus bambusae</name>
    <dbReference type="NCBI Taxonomy" id="2024736"/>
    <lineage>
        <taxon>Bacteria</taxon>
        <taxon>Bacillati</taxon>
        <taxon>Bacillota</taxon>
        <taxon>Bacilli</taxon>
        <taxon>Lactobacillales</taxon>
        <taxon>Lactobacillaceae</taxon>
        <taxon>Levilactobacillus</taxon>
    </lineage>
</organism>
<dbReference type="OrthoDB" id="9806513at2"/>
<evidence type="ECO:0000259" key="5">
    <source>
        <dbReference type="PROSITE" id="PS50937"/>
    </source>
</evidence>
<dbReference type="SMART" id="SM00422">
    <property type="entry name" value="HTH_MERR"/>
    <property type="match status" value="1"/>
</dbReference>
<dbReference type="GO" id="GO:0003677">
    <property type="term" value="F:DNA binding"/>
    <property type="evidence" value="ECO:0007669"/>
    <property type="project" value="UniProtKB-KW"/>
</dbReference>
<evidence type="ECO:0000313" key="6">
    <source>
        <dbReference type="EMBL" id="PWG00321.1"/>
    </source>
</evidence>
<protein>
    <submittedName>
        <fullName evidence="6">MerR family transcriptional regulator</fullName>
    </submittedName>
</protein>
<name>A0A2V1MZ75_9LACO</name>
<keyword evidence="1" id="KW-0678">Repressor</keyword>
<evidence type="ECO:0000256" key="4">
    <source>
        <dbReference type="ARBA" id="ARBA00023163"/>
    </source>
</evidence>
<feature type="domain" description="HTH merR-type" evidence="5">
    <location>
        <begin position="21"/>
        <end position="88"/>
    </location>
</feature>
<gene>
    <name evidence="6" type="ORF">DCM90_05160</name>
</gene>
<dbReference type="AlphaFoldDB" id="A0A2V1MZ75"/>
<dbReference type="Proteomes" id="UP000245080">
    <property type="component" value="Unassembled WGS sequence"/>
</dbReference>
<dbReference type="SUPFAM" id="SSF46955">
    <property type="entry name" value="Putative DNA-binding domain"/>
    <property type="match status" value="1"/>
</dbReference>
<keyword evidence="3" id="KW-0238">DNA-binding</keyword>
<evidence type="ECO:0000256" key="2">
    <source>
        <dbReference type="ARBA" id="ARBA00023015"/>
    </source>
</evidence>
<reference evidence="6 7" key="1">
    <citation type="journal article" date="2018" name="Int. J. Syst. Evol. Microbiol.">
        <title>Lactobacillus bambusae sp. nov., isolated from a traditional fermented Ma-bamboo shoots of Taiwan.</title>
        <authorList>
            <person name="Wang L.-T."/>
        </authorList>
    </citation>
    <scope>NUCLEOTIDE SEQUENCE [LARGE SCALE GENOMIC DNA]</scope>
    <source>
        <strain evidence="6 7">BS-W1</strain>
    </source>
</reference>
<keyword evidence="4" id="KW-0804">Transcription</keyword>